<sequence length="261" mass="29546">MEHRFLVLGHVYQQGPGQRRQQLQHWDQLPCQVISRINLHRFLFLKMALRSKTTYQSLFRSLQMVLPISNVTKGDQKDQATSSVSLALETASKLRPLKLVYDHDVRLARMPVNCNFRELKLAESSVDSVIVEDTETDKVDSVGMLRLHIVDVGLEQEPPILEEEEKSLATEEIKVDECGSHSSLGGSAVESVDTETDKPEKDAPKEKSGALEDPDFKEVEMDDWLVEFAQLFRSHVGIDSDAHIDLHELGMELCSEPLKIQ</sequence>
<organism evidence="1 2">
    <name type="scientific">Vaccinium darrowii</name>
    <dbReference type="NCBI Taxonomy" id="229202"/>
    <lineage>
        <taxon>Eukaryota</taxon>
        <taxon>Viridiplantae</taxon>
        <taxon>Streptophyta</taxon>
        <taxon>Embryophyta</taxon>
        <taxon>Tracheophyta</taxon>
        <taxon>Spermatophyta</taxon>
        <taxon>Magnoliopsida</taxon>
        <taxon>eudicotyledons</taxon>
        <taxon>Gunneridae</taxon>
        <taxon>Pentapetalae</taxon>
        <taxon>asterids</taxon>
        <taxon>Ericales</taxon>
        <taxon>Ericaceae</taxon>
        <taxon>Vaccinioideae</taxon>
        <taxon>Vaccinieae</taxon>
        <taxon>Vaccinium</taxon>
    </lineage>
</organism>
<accession>A0ACB7X830</accession>
<reference evidence="1 2" key="1">
    <citation type="journal article" date="2021" name="Hortic Res">
        <title>High-quality reference genome and annotation aids understanding of berry development for evergreen blueberry (Vaccinium darrowii).</title>
        <authorList>
            <person name="Yu J."/>
            <person name="Hulse-Kemp A.M."/>
            <person name="Babiker E."/>
            <person name="Staton M."/>
        </authorList>
    </citation>
    <scope>NUCLEOTIDE SEQUENCE [LARGE SCALE GENOMIC DNA]</scope>
    <source>
        <strain evidence="2">cv. NJ 8807/NJ 8810</strain>
        <tissue evidence="1">Young leaf</tissue>
    </source>
</reference>
<name>A0ACB7X830_9ERIC</name>
<comment type="caution">
    <text evidence="1">The sequence shown here is derived from an EMBL/GenBank/DDBJ whole genome shotgun (WGS) entry which is preliminary data.</text>
</comment>
<evidence type="ECO:0000313" key="2">
    <source>
        <dbReference type="Proteomes" id="UP000828048"/>
    </source>
</evidence>
<proteinExistence type="predicted"/>
<protein>
    <submittedName>
        <fullName evidence="1">Uncharacterized protein</fullName>
    </submittedName>
</protein>
<dbReference type="Proteomes" id="UP000828048">
    <property type="component" value="Chromosome 6"/>
</dbReference>
<dbReference type="EMBL" id="CM037156">
    <property type="protein sequence ID" value="KAH7836887.1"/>
    <property type="molecule type" value="Genomic_DNA"/>
</dbReference>
<gene>
    <name evidence="1" type="ORF">Vadar_006987</name>
</gene>
<keyword evidence="2" id="KW-1185">Reference proteome</keyword>
<evidence type="ECO:0000313" key="1">
    <source>
        <dbReference type="EMBL" id="KAH7836887.1"/>
    </source>
</evidence>